<name>A0A1H6BK66_9SPHI</name>
<reference evidence="5" key="1">
    <citation type="submission" date="2016-10" db="EMBL/GenBank/DDBJ databases">
        <authorList>
            <person name="Varghese N."/>
            <person name="Submissions S."/>
        </authorList>
    </citation>
    <scope>NUCLEOTIDE SEQUENCE [LARGE SCALE GENOMIC DNA]</scope>
    <source>
        <strain evidence="5">DSM 22361</strain>
    </source>
</reference>
<dbReference type="GO" id="GO:0008168">
    <property type="term" value="F:methyltransferase activity"/>
    <property type="evidence" value="ECO:0007669"/>
    <property type="project" value="UniProtKB-KW"/>
</dbReference>
<evidence type="ECO:0000256" key="1">
    <source>
        <dbReference type="ARBA" id="ARBA00022603"/>
    </source>
</evidence>
<accession>A0A1H6BK66</accession>
<keyword evidence="2 4" id="KW-0808">Transferase</keyword>
<dbReference type="AlphaFoldDB" id="A0A1H6BK66"/>
<dbReference type="CDD" id="cd02440">
    <property type="entry name" value="AdoMet_MTases"/>
    <property type="match status" value="1"/>
</dbReference>
<dbReference type="Gene3D" id="3.40.50.150">
    <property type="entry name" value="Vaccinia Virus protein VP39"/>
    <property type="match status" value="1"/>
</dbReference>
<protein>
    <submittedName>
        <fullName evidence="4">tRNA (Cmo5U34)-methyltransferase</fullName>
    </submittedName>
</protein>
<keyword evidence="1 4" id="KW-0489">Methyltransferase</keyword>
<dbReference type="OrthoDB" id="9770553at2"/>
<dbReference type="SUPFAM" id="SSF53335">
    <property type="entry name" value="S-adenosyl-L-methionine-dependent methyltransferases"/>
    <property type="match status" value="1"/>
</dbReference>
<organism evidence="4 5">
    <name type="scientific">Sphingobacterium lactis</name>
    <dbReference type="NCBI Taxonomy" id="797291"/>
    <lineage>
        <taxon>Bacteria</taxon>
        <taxon>Pseudomonadati</taxon>
        <taxon>Bacteroidota</taxon>
        <taxon>Sphingobacteriia</taxon>
        <taxon>Sphingobacteriales</taxon>
        <taxon>Sphingobacteriaceae</taxon>
        <taxon>Sphingobacterium</taxon>
    </lineage>
</organism>
<gene>
    <name evidence="4" type="ORF">SAMN05421877_110132</name>
</gene>
<dbReference type="Pfam" id="PF13649">
    <property type="entry name" value="Methyltransf_25"/>
    <property type="match status" value="1"/>
</dbReference>
<evidence type="ECO:0000313" key="4">
    <source>
        <dbReference type="EMBL" id="SEG60596.1"/>
    </source>
</evidence>
<evidence type="ECO:0000259" key="3">
    <source>
        <dbReference type="Pfam" id="PF13649"/>
    </source>
</evidence>
<sequence length="239" mass="27537">MTYSKKSSVKEIQERFDQDVERFSNLETGQLTTLDAKFNMDLITTAIVKAYPKLATVLDIGCGAGNYDVSLLQQKSPLNMTLVDLSKPMLERAEQRVRVLNTGETKTAQGDFRKMEFAAGQFDVIIATAVLHHLRDDQDWEDAFKKLYNWLKPGGSIWIFDLIQQQNPALQKFVYQELYGDYLIKLKDEAYRDHVFAYIEKEDSPRPLMYQLDMLRKVGFSEVDILHKNLCFASFVGVK</sequence>
<evidence type="ECO:0000313" key="5">
    <source>
        <dbReference type="Proteomes" id="UP000236731"/>
    </source>
</evidence>
<feature type="domain" description="Methyltransferase" evidence="3">
    <location>
        <begin position="57"/>
        <end position="155"/>
    </location>
</feature>
<dbReference type="Proteomes" id="UP000236731">
    <property type="component" value="Unassembled WGS sequence"/>
</dbReference>
<proteinExistence type="predicted"/>
<dbReference type="EMBL" id="FNUT01000010">
    <property type="protein sequence ID" value="SEG60596.1"/>
    <property type="molecule type" value="Genomic_DNA"/>
</dbReference>
<dbReference type="PANTHER" id="PTHR43861:SF1">
    <property type="entry name" value="TRANS-ACONITATE 2-METHYLTRANSFERASE"/>
    <property type="match status" value="1"/>
</dbReference>
<keyword evidence="5" id="KW-1185">Reference proteome</keyword>
<dbReference type="GO" id="GO:0032259">
    <property type="term" value="P:methylation"/>
    <property type="evidence" value="ECO:0007669"/>
    <property type="project" value="UniProtKB-KW"/>
</dbReference>
<dbReference type="PANTHER" id="PTHR43861">
    <property type="entry name" value="TRANS-ACONITATE 2-METHYLTRANSFERASE-RELATED"/>
    <property type="match status" value="1"/>
</dbReference>
<dbReference type="InterPro" id="IPR041698">
    <property type="entry name" value="Methyltransf_25"/>
</dbReference>
<dbReference type="RefSeq" id="WP_103907253.1">
    <property type="nucleotide sequence ID" value="NZ_CP049246.1"/>
</dbReference>
<dbReference type="InterPro" id="IPR029063">
    <property type="entry name" value="SAM-dependent_MTases_sf"/>
</dbReference>
<evidence type="ECO:0000256" key="2">
    <source>
        <dbReference type="ARBA" id="ARBA00022679"/>
    </source>
</evidence>